<organism evidence="3 4">
    <name type="scientific">Pontimonas salivibrio</name>
    <dbReference type="NCBI Taxonomy" id="1159327"/>
    <lineage>
        <taxon>Bacteria</taxon>
        <taxon>Bacillati</taxon>
        <taxon>Actinomycetota</taxon>
        <taxon>Actinomycetes</taxon>
        <taxon>Micrococcales</taxon>
        <taxon>Microbacteriaceae</taxon>
        <taxon>Pontimonas</taxon>
    </lineage>
</organism>
<evidence type="ECO:0000313" key="3">
    <source>
        <dbReference type="EMBL" id="AVG24178.1"/>
    </source>
</evidence>
<dbReference type="InterPro" id="IPR053853">
    <property type="entry name" value="FitA-like_RHH"/>
</dbReference>
<evidence type="ECO:0000313" key="4">
    <source>
        <dbReference type="Proteomes" id="UP000243077"/>
    </source>
</evidence>
<protein>
    <submittedName>
        <fullName evidence="3">Antitoxin</fullName>
    </submittedName>
</protein>
<gene>
    <name evidence="3" type="ORF">C3B54_111227</name>
</gene>
<dbReference type="Proteomes" id="UP000243077">
    <property type="component" value="Chromosome"/>
</dbReference>
<dbReference type="InterPro" id="IPR010985">
    <property type="entry name" value="Ribbon_hlx_hlx"/>
</dbReference>
<dbReference type="SUPFAM" id="SSF47598">
    <property type="entry name" value="Ribbon-helix-helix"/>
    <property type="match status" value="1"/>
</dbReference>
<dbReference type="KEGG" id="psai:C3B54_111227"/>
<reference evidence="3 4" key="1">
    <citation type="submission" date="2018-02" db="EMBL/GenBank/DDBJ databases">
        <title>Complete genome of the streamlined marine actinobacterium Pontimonas salivibrio CL-TW6 adapted to coastal planktonic lifestype.</title>
        <authorList>
            <person name="Cho B.C."/>
            <person name="Hardies S.C."/>
            <person name="Jang G.I."/>
            <person name="Hwang C.Y."/>
        </authorList>
    </citation>
    <scope>NUCLEOTIDE SEQUENCE [LARGE SCALE GENOMIC DNA]</scope>
    <source>
        <strain evidence="3 4">CL-TW6</strain>
    </source>
</reference>
<accession>A0A2L2BR96</accession>
<keyword evidence="4" id="KW-1185">Reference proteome</keyword>
<feature type="region of interest" description="Disordered" evidence="1">
    <location>
        <begin position="73"/>
        <end position="100"/>
    </location>
</feature>
<name>A0A2L2BR96_9MICO</name>
<evidence type="ECO:0000259" key="2">
    <source>
        <dbReference type="Pfam" id="PF22513"/>
    </source>
</evidence>
<dbReference type="GO" id="GO:0006355">
    <property type="term" value="P:regulation of DNA-templated transcription"/>
    <property type="evidence" value="ECO:0007669"/>
    <property type="project" value="InterPro"/>
</dbReference>
<feature type="domain" description="Antitoxin FitA-like ribbon-helix-helix" evidence="2">
    <location>
        <begin position="10"/>
        <end position="47"/>
    </location>
</feature>
<proteinExistence type="predicted"/>
<dbReference type="Pfam" id="PF22513">
    <property type="entry name" value="FitA-like_RHH"/>
    <property type="match status" value="1"/>
</dbReference>
<dbReference type="AlphaFoldDB" id="A0A2L2BR96"/>
<sequence>MQAPYPEAMPNITVRNVPADVHDSLLAKAETEGLSLQRYLVMVLTEHASRRSNAEILAEHQRVMREHYAEIGTTRPTSDDIRKVIDESTKERDRRGERQR</sequence>
<evidence type="ECO:0000256" key="1">
    <source>
        <dbReference type="SAM" id="MobiDB-lite"/>
    </source>
</evidence>
<feature type="compositionally biased region" description="Basic and acidic residues" evidence="1">
    <location>
        <begin position="77"/>
        <end position="100"/>
    </location>
</feature>
<dbReference type="EMBL" id="CP026923">
    <property type="protein sequence ID" value="AVG24178.1"/>
    <property type="molecule type" value="Genomic_DNA"/>
</dbReference>